<keyword evidence="1" id="KW-0812">Transmembrane</keyword>
<comment type="caution">
    <text evidence="3">The sequence shown here is derived from an EMBL/GenBank/DDBJ whole genome shotgun (WGS) entry which is preliminary data.</text>
</comment>
<dbReference type="OrthoDB" id="5654021at2"/>
<dbReference type="AlphaFoldDB" id="A0A494XVM5"/>
<protein>
    <submittedName>
        <fullName evidence="3">NfeD family protein</fullName>
    </submittedName>
</protein>
<keyword evidence="1" id="KW-0472">Membrane</keyword>
<sequence length="142" mass="15295">MHWVSGMWWIAVGALLIGELLTGTFYLLMVACGCIAGGLVRVAGGSVELQWAIAALVAALAVYLLQRSRRGRAVRVNPEHNPDINLDIGATLDVAGWRDGAARAMYRGAEWDVELAPGESEHAGRFRIVAVRGSRLVVRDAT</sequence>
<proteinExistence type="predicted"/>
<gene>
    <name evidence="3" type="ORF">D7S86_13535</name>
</gene>
<evidence type="ECO:0000313" key="4">
    <source>
        <dbReference type="Proteomes" id="UP000270342"/>
    </source>
</evidence>
<name>A0A494XVM5_9BURK</name>
<feature type="transmembrane region" description="Helical" evidence="1">
    <location>
        <begin position="7"/>
        <end position="29"/>
    </location>
</feature>
<organism evidence="3 4">
    <name type="scientific">Pararobbsia silviterrae</name>
    <dbReference type="NCBI Taxonomy" id="1792498"/>
    <lineage>
        <taxon>Bacteria</taxon>
        <taxon>Pseudomonadati</taxon>
        <taxon>Pseudomonadota</taxon>
        <taxon>Betaproteobacteria</taxon>
        <taxon>Burkholderiales</taxon>
        <taxon>Burkholderiaceae</taxon>
        <taxon>Pararobbsia</taxon>
    </lineage>
</organism>
<evidence type="ECO:0000313" key="3">
    <source>
        <dbReference type="EMBL" id="RKP54671.1"/>
    </source>
</evidence>
<reference evidence="3 4" key="1">
    <citation type="submission" date="2018-10" db="EMBL/GenBank/DDBJ databases">
        <title>Robbsia sp. DHC34, isolated from soil.</title>
        <authorList>
            <person name="Gao Z.-H."/>
            <person name="Qiu L.-H."/>
        </authorList>
    </citation>
    <scope>NUCLEOTIDE SEQUENCE [LARGE SCALE GENOMIC DNA]</scope>
    <source>
        <strain evidence="3 4">DHC34</strain>
    </source>
</reference>
<keyword evidence="1" id="KW-1133">Transmembrane helix</keyword>
<dbReference type="Pfam" id="PF01957">
    <property type="entry name" value="NfeD"/>
    <property type="match status" value="1"/>
</dbReference>
<feature type="domain" description="NfeD-like C-terminal" evidence="2">
    <location>
        <begin position="86"/>
        <end position="139"/>
    </location>
</feature>
<dbReference type="InterPro" id="IPR002810">
    <property type="entry name" value="NfeD-like_C"/>
</dbReference>
<feature type="transmembrane region" description="Helical" evidence="1">
    <location>
        <begin position="49"/>
        <end position="65"/>
    </location>
</feature>
<dbReference type="Proteomes" id="UP000270342">
    <property type="component" value="Unassembled WGS sequence"/>
</dbReference>
<evidence type="ECO:0000256" key="1">
    <source>
        <dbReference type="SAM" id="Phobius"/>
    </source>
</evidence>
<accession>A0A494XVM5</accession>
<dbReference type="EMBL" id="RBZU01000005">
    <property type="protein sequence ID" value="RKP54671.1"/>
    <property type="molecule type" value="Genomic_DNA"/>
</dbReference>
<keyword evidence="4" id="KW-1185">Reference proteome</keyword>
<evidence type="ECO:0000259" key="2">
    <source>
        <dbReference type="Pfam" id="PF01957"/>
    </source>
</evidence>